<comment type="similarity">
    <text evidence="2">Belongs to the PhoH family.</text>
</comment>
<evidence type="ECO:0000256" key="3">
    <source>
        <dbReference type="ARBA" id="ARBA00022490"/>
    </source>
</evidence>
<dbReference type="Gene3D" id="3.40.50.300">
    <property type="entry name" value="P-loop containing nucleotide triphosphate hydrolases"/>
    <property type="match status" value="1"/>
</dbReference>
<evidence type="ECO:0000259" key="8">
    <source>
        <dbReference type="Pfam" id="PF02562"/>
    </source>
</evidence>
<evidence type="ECO:0000256" key="4">
    <source>
        <dbReference type="ARBA" id="ARBA00022741"/>
    </source>
</evidence>
<name>A0ABN2N2H2_9PSEU</name>
<proteinExistence type="inferred from homology"/>
<dbReference type="InterPro" id="IPR051451">
    <property type="entry name" value="PhoH2-like"/>
</dbReference>
<sequence length="359" mass="39158">MTQPDPVQSRIAVPDTALLALLGSRDESLRTAEELLEADVHVRGNELTLSGQPADVAFAERVFAELITLAERGQQVGSDTVRRTVEMLGEADPAIAAVRGESPAEVLSLDIVSRRGKTIRPKTLNQKRYVDAIDTHTIVFGIGPAGTGKTYLAMAKAVQALQAKQVNRIILTRPAVEAGERLGYLPGTLYEKIDPYLRPLYDALHDMVDPESIPKLIAAGTIEIAPLAYMRGRTLNDAFIILDEAQNTTPEQMKMFLTRLGFGSRIVVTGDVTQIDLPGSTRSGLQVVQDILFGVDDVAFPELTSQDVVRHRLVGEIVDAYARHDAQNDRNRLRSAGDGSANAPRNGPPPNRAQRRSQR</sequence>
<feature type="domain" description="PhoH-like protein" evidence="8">
    <location>
        <begin position="119"/>
        <end position="321"/>
    </location>
</feature>
<evidence type="ECO:0000313" key="9">
    <source>
        <dbReference type="EMBL" id="GAA1848534.1"/>
    </source>
</evidence>
<evidence type="ECO:0000256" key="7">
    <source>
        <dbReference type="SAM" id="MobiDB-lite"/>
    </source>
</evidence>
<evidence type="ECO:0000256" key="5">
    <source>
        <dbReference type="ARBA" id="ARBA00022840"/>
    </source>
</evidence>
<dbReference type="SUPFAM" id="SSF52540">
    <property type="entry name" value="P-loop containing nucleoside triphosphate hydrolases"/>
    <property type="match status" value="1"/>
</dbReference>
<dbReference type="Proteomes" id="UP001500449">
    <property type="component" value="Unassembled WGS sequence"/>
</dbReference>
<accession>A0ABN2N2H2</accession>
<keyword evidence="10" id="KW-1185">Reference proteome</keyword>
<comment type="subcellular location">
    <subcellularLocation>
        <location evidence="1">Cytoplasm</location>
    </subcellularLocation>
</comment>
<feature type="region of interest" description="Disordered" evidence="7">
    <location>
        <begin position="325"/>
        <end position="359"/>
    </location>
</feature>
<protein>
    <recommendedName>
        <fullName evidence="6">PhoH-like protein</fullName>
    </recommendedName>
</protein>
<dbReference type="PANTHER" id="PTHR30473:SF1">
    <property type="entry name" value="PHOH-LIKE PROTEIN"/>
    <property type="match status" value="1"/>
</dbReference>
<comment type="caution">
    <text evidence="9">The sequence shown here is derived from an EMBL/GenBank/DDBJ whole genome shotgun (WGS) entry which is preliminary data.</text>
</comment>
<dbReference type="RefSeq" id="WP_344416912.1">
    <property type="nucleotide sequence ID" value="NZ_BAAAQK010000007.1"/>
</dbReference>
<dbReference type="InterPro" id="IPR027417">
    <property type="entry name" value="P-loop_NTPase"/>
</dbReference>
<reference evidence="9 10" key="1">
    <citation type="journal article" date="2019" name="Int. J. Syst. Evol. Microbiol.">
        <title>The Global Catalogue of Microorganisms (GCM) 10K type strain sequencing project: providing services to taxonomists for standard genome sequencing and annotation.</title>
        <authorList>
            <consortium name="The Broad Institute Genomics Platform"/>
            <consortium name="The Broad Institute Genome Sequencing Center for Infectious Disease"/>
            <person name="Wu L."/>
            <person name="Ma J."/>
        </authorList>
    </citation>
    <scope>NUCLEOTIDE SEQUENCE [LARGE SCALE GENOMIC DNA]</scope>
    <source>
        <strain evidence="9 10">JCM 16009</strain>
    </source>
</reference>
<dbReference type="PANTHER" id="PTHR30473">
    <property type="entry name" value="PROTEIN PHOH"/>
    <property type="match status" value="1"/>
</dbReference>
<organism evidence="9 10">
    <name type="scientific">Pseudonocardia ailaonensis</name>
    <dbReference type="NCBI Taxonomy" id="367279"/>
    <lineage>
        <taxon>Bacteria</taxon>
        <taxon>Bacillati</taxon>
        <taxon>Actinomycetota</taxon>
        <taxon>Actinomycetes</taxon>
        <taxon>Pseudonocardiales</taxon>
        <taxon>Pseudonocardiaceae</taxon>
        <taxon>Pseudonocardia</taxon>
    </lineage>
</organism>
<evidence type="ECO:0000256" key="1">
    <source>
        <dbReference type="ARBA" id="ARBA00004496"/>
    </source>
</evidence>
<dbReference type="InterPro" id="IPR003714">
    <property type="entry name" value="PhoH"/>
</dbReference>
<keyword evidence="5" id="KW-0067">ATP-binding</keyword>
<evidence type="ECO:0000256" key="2">
    <source>
        <dbReference type="ARBA" id="ARBA00010393"/>
    </source>
</evidence>
<keyword evidence="4" id="KW-0547">Nucleotide-binding</keyword>
<evidence type="ECO:0000313" key="10">
    <source>
        <dbReference type="Proteomes" id="UP001500449"/>
    </source>
</evidence>
<gene>
    <name evidence="9" type="ORF">GCM10009836_30330</name>
</gene>
<dbReference type="Pfam" id="PF02562">
    <property type="entry name" value="PhoH"/>
    <property type="match status" value="1"/>
</dbReference>
<evidence type="ECO:0000256" key="6">
    <source>
        <dbReference type="ARBA" id="ARBA00039970"/>
    </source>
</evidence>
<dbReference type="EMBL" id="BAAAQK010000007">
    <property type="protein sequence ID" value="GAA1848534.1"/>
    <property type="molecule type" value="Genomic_DNA"/>
</dbReference>
<keyword evidence="3" id="KW-0963">Cytoplasm</keyword>